<dbReference type="OrthoDB" id="10652530at2759"/>
<sequence length="258" mass="27615">MKLTTERQVGGRAPAKRGLMQPSNLTTCQYLPAPPSSNAFAQNMHPIEGHPVDFLAQLDNALQQHPKPKSRLAPYFEAHLLFQGAYRTPSPSPSPSPPPAPSLASATFTSKKRRRAASSSEPNATPRPSKRRRPAEPESTAAAQPVPAATTATIATKLAKTQMGRKFATSSRLLKESRATAIAPKPAATRTPSNRTLRTRKTPAIPLSLSTTRKSVVSTAGSLDTYLRVGNTPASVVVGRYSLRRTAGRIRAYESTGG</sequence>
<feature type="compositionally biased region" description="Low complexity" evidence="1">
    <location>
        <begin position="140"/>
        <end position="150"/>
    </location>
</feature>
<dbReference type="Proteomes" id="UP000800094">
    <property type="component" value="Unassembled WGS sequence"/>
</dbReference>
<evidence type="ECO:0000313" key="3">
    <source>
        <dbReference type="Proteomes" id="UP000800094"/>
    </source>
</evidence>
<feature type="region of interest" description="Disordered" evidence="1">
    <location>
        <begin position="1"/>
        <end position="23"/>
    </location>
</feature>
<dbReference type="GeneID" id="54580704"/>
<gene>
    <name evidence="2" type="ORF">BU26DRAFT_512417</name>
</gene>
<dbReference type="RefSeq" id="XP_033675226.1">
    <property type="nucleotide sequence ID" value="XM_033827374.1"/>
</dbReference>
<dbReference type="AlphaFoldDB" id="A0A6A6HQV7"/>
<feature type="compositionally biased region" description="Pro residues" evidence="1">
    <location>
        <begin position="90"/>
        <end position="101"/>
    </location>
</feature>
<evidence type="ECO:0000313" key="2">
    <source>
        <dbReference type="EMBL" id="KAF2240222.1"/>
    </source>
</evidence>
<reference evidence="2" key="1">
    <citation type="journal article" date="2020" name="Stud. Mycol.">
        <title>101 Dothideomycetes genomes: a test case for predicting lifestyles and emergence of pathogens.</title>
        <authorList>
            <person name="Haridas S."/>
            <person name="Albert R."/>
            <person name="Binder M."/>
            <person name="Bloem J."/>
            <person name="Labutti K."/>
            <person name="Salamov A."/>
            <person name="Andreopoulos B."/>
            <person name="Baker S."/>
            <person name="Barry K."/>
            <person name="Bills G."/>
            <person name="Bluhm B."/>
            <person name="Cannon C."/>
            <person name="Castanera R."/>
            <person name="Culley D."/>
            <person name="Daum C."/>
            <person name="Ezra D."/>
            <person name="Gonzalez J."/>
            <person name="Henrissat B."/>
            <person name="Kuo A."/>
            <person name="Liang C."/>
            <person name="Lipzen A."/>
            <person name="Lutzoni F."/>
            <person name="Magnuson J."/>
            <person name="Mondo S."/>
            <person name="Nolan M."/>
            <person name="Ohm R."/>
            <person name="Pangilinan J."/>
            <person name="Park H.-J."/>
            <person name="Ramirez L."/>
            <person name="Alfaro M."/>
            <person name="Sun H."/>
            <person name="Tritt A."/>
            <person name="Yoshinaga Y."/>
            <person name="Zwiers L.-H."/>
            <person name="Turgeon B."/>
            <person name="Goodwin S."/>
            <person name="Spatafora J."/>
            <person name="Crous P."/>
            <person name="Grigoriev I."/>
        </authorList>
    </citation>
    <scope>NUCLEOTIDE SEQUENCE</scope>
    <source>
        <strain evidence="2">CBS 122368</strain>
    </source>
</reference>
<organism evidence="2 3">
    <name type="scientific">Trematosphaeria pertusa</name>
    <dbReference type="NCBI Taxonomy" id="390896"/>
    <lineage>
        <taxon>Eukaryota</taxon>
        <taxon>Fungi</taxon>
        <taxon>Dikarya</taxon>
        <taxon>Ascomycota</taxon>
        <taxon>Pezizomycotina</taxon>
        <taxon>Dothideomycetes</taxon>
        <taxon>Pleosporomycetidae</taxon>
        <taxon>Pleosporales</taxon>
        <taxon>Massarineae</taxon>
        <taxon>Trematosphaeriaceae</taxon>
        <taxon>Trematosphaeria</taxon>
    </lineage>
</organism>
<accession>A0A6A6HQV7</accession>
<name>A0A6A6HQV7_9PLEO</name>
<feature type="region of interest" description="Disordered" evidence="1">
    <location>
        <begin position="86"/>
        <end position="150"/>
    </location>
</feature>
<evidence type="ECO:0000256" key="1">
    <source>
        <dbReference type="SAM" id="MobiDB-lite"/>
    </source>
</evidence>
<proteinExistence type="predicted"/>
<protein>
    <submittedName>
        <fullName evidence="2">Uncharacterized protein</fullName>
    </submittedName>
</protein>
<keyword evidence="3" id="KW-1185">Reference proteome</keyword>
<dbReference type="EMBL" id="ML987227">
    <property type="protein sequence ID" value="KAF2240222.1"/>
    <property type="molecule type" value="Genomic_DNA"/>
</dbReference>